<gene>
    <name evidence="4" type="ORF">GQR91_00650</name>
    <name evidence="5" type="ORF">SAMN05216557_10418</name>
</gene>
<dbReference type="EMBL" id="FNBI01000004">
    <property type="protein sequence ID" value="SDF54704.1"/>
    <property type="molecule type" value="Genomic_DNA"/>
</dbReference>
<dbReference type="PANTHER" id="PTHR42796">
    <property type="entry name" value="FUMARYLACETOACETATE HYDROLASE DOMAIN-CONTAINING PROTEIN 2A-RELATED"/>
    <property type="match status" value="1"/>
</dbReference>
<comment type="similarity">
    <text evidence="1">Belongs to the FAH family.</text>
</comment>
<organism evidence="5 6">
    <name type="scientific">Sphingomonas carotinifaciens</name>
    <dbReference type="NCBI Taxonomy" id="1166323"/>
    <lineage>
        <taxon>Bacteria</taxon>
        <taxon>Pseudomonadati</taxon>
        <taxon>Pseudomonadota</taxon>
        <taxon>Alphaproteobacteria</taxon>
        <taxon>Sphingomonadales</taxon>
        <taxon>Sphingomonadaceae</taxon>
        <taxon>Sphingomonas</taxon>
    </lineage>
</organism>
<evidence type="ECO:0000256" key="2">
    <source>
        <dbReference type="ARBA" id="ARBA00022723"/>
    </source>
</evidence>
<protein>
    <submittedName>
        <fullName evidence="5">2-keto-4-pentenoate hydratase/2-oxohepta-3-ene-1,7-dioic acid hydratase (Catechol pathway)</fullName>
    </submittedName>
    <submittedName>
        <fullName evidence="4">5-carboxymethyl-2-hydroxymuconate isomerase</fullName>
    </submittedName>
</protein>
<dbReference type="InterPro" id="IPR011234">
    <property type="entry name" value="Fumarylacetoacetase-like_C"/>
</dbReference>
<keyword evidence="4" id="KW-0413">Isomerase</keyword>
<evidence type="ECO:0000313" key="7">
    <source>
        <dbReference type="Proteomes" id="UP000436801"/>
    </source>
</evidence>
<dbReference type="Gene3D" id="3.90.850.10">
    <property type="entry name" value="Fumarylacetoacetase-like, C-terminal domain"/>
    <property type="match status" value="1"/>
</dbReference>
<dbReference type="AlphaFoldDB" id="A0A1G7LZA2"/>
<dbReference type="EMBL" id="WSUT01000001">
    <property type="protein sequence ID" value="MWC42172.1"/>
    <property type="molecule type" value="Genomic_DNA"/>
</dbReference>
<reference evidence="5 6" key="1">
    <citation type="submission" date="2016-10" db="EMBL/GenBank/DDBJ databases">
        <authorList>
            <person name="Varghese N."/>
            <person name="Submissions S."/>
        </authorList>
    </citation>
    <scope>NUCLEOTIDE SEQUENCE [LARGE SCALE GENOMIC DNA]</scope>
    <source>
        <strain evidence="5 6">S7-754</strain>
    </source>
</reference>
<sequence length="281" mass="29757">MAFVSFRRADGTTGYGRLHGDRIADCSAVPGAPATLKGAITAGALDMIEDGPVLAACDVLLLPVIPDPGKILCVGHNYESHRQETGRAKVDHPSIFLRFADTLIADRQPILRPRVSTNLDFEGELAVVIGRGGRAIAEDEAMAHVAGYACFNDASVRDWQWHTTQFAPGKNFPGTGAFGPKLVTPAEAGDLSDVHVVTRLNDVVVQDQPIRDMIFPIARIIAYVSTFTALSPGDVIATGTPGGVGAKRTPPLWMKSGDRVEVSIGPVGTLTNHVVDEADAA</sequence>
<dbReference type="InterPro" id="IPR051121">
    <property type="entry name" value="FAH"/>
</dbReference>
<dbReference type="Pfam" id="PF01557">
    <property type="entry name" value="FAA_hydrolase"/>
    <property type="match status" value="1"/>
</dbReference>
<dbReference type="InterPro" id="IPR036663">
    <property type="entry name" value="Fumarylacetoacetase_C_sf"/>
</dbReference>
<dbReference type="FunFam" id="3.90.850.10:FF:000002">
    <property type="entry name" value="2-hydroxyhepta-2,4-diene-1,7-dioate isomerase"/>
    <property type="match status" value="1"/>
</dbReference>
<accession>A0A1G7LZA2</accession>
<dbReference type="GO" id="GO:0016853">
    <property type="term" value="F:isomerase activity"/>
    <property type="evidence" value="ECO:0007669"/>
    <property type="project" value="UniProtKB-KW"/>
</dbReference>
<dbReference type="OrthoDB" id="5197601at2"/>
<dbReference type="GO" id="GO:0046872">
    <property type="term" value="F:metal ion binding"/>
    <property type="evidence" value="ECO:0007669"/>
    <property type="project" value="UniProtKB-KW"/>
</dbReference>
<keyword evidence="2" id="KW-0479">Metal-binding</keyword>
<dbReference type="GO" id="GO:0019752">
    <property type="term" value="P:carboxylic acid metabolic process"/>
    <property type="evidence" value="ECO:0007669"/>
    <property type="project" value="UniProtKB-ARBA"/>
</dbReference>
<feature type="domain" description="Fumarylacetoacetase-like C-terminal" evidence="3">
    <location>
        <begin position="70"/>
        <end position="275"/>
    </location>
</feature>
<dbReference type="SUPFAM" id="SSF56529">
    <property type="entry name" value="FAH"/>
    <property type="match status" value="1"/>
</dbReference>
<evidence type="ECO:0000313" key="6">
    <source>
        <dbReference type="Proteomes" id="UP000323502"/>
    </source>
</evidence>
<name>A0A1G7LZA2_9SPHN</name>
<proteinExistence type="inferred from homology"/>
<dbReference type="PANTHER" id="PTHR42796:SF4">
    <property type="entry name" value="FUMARYLACETOACETATE HYDROLASE DOMAIN-CONTAINING PROTEIN 2A"/>
    <property type="match status" value="1"/>
</dbReference>
<dbReference type="RefSeq" id="WP_149682411.1">
    <property type="nucleotide sequence ID" value="NZ_FNBI01000004.1"/>
</dbReference>
<dbReference type="Proteomes" id="UP000323502">
    <property type="component" value="Unassembled WGS sequence"/>
</dbReference>
<reference evidence="4 7" key="2">
    <citation type="submission" date="2019-12" db="EMBL/GenBank/DDBJ databases">
        <authorList>
            <person name="Zheng J."/>
        </authorList>
    </citation>
    <scope>NUCLEOTIDE SEQUENCE [LARGE SCALE GENOMIC DNA]</scope>
    <source>
        <strain evidence="4 7">DSM 27347</strain>
    </source>
</reference>
<evidence type="ECO:0000259" key="3">
    <source>
        <dbReference type="Pfam" id="PF01557"/>
    </source>
</evidence>
<dbReference type="Proteomes" id="UP000436801">
    <property type="component" value="Unassembled WGS sequence"/>
</dbReference>
<evidence type="ECO:0000313" key="4">
    <source>
        <dbReference type="EMBL" id="MWC42172.1"/>
    </source>
</evidence>
<evidence type="ECO:0000256" key="1">
    <source>
        <dbReference type="ARBA" id="ARBA00010211"/>
    </source>
</evidence>
<keyword evidence="6" id="KW-1185">Reference proteome</keyword>
<evidence type="ECO:0000313" key="5">
    <source>
        <dbReference type="EMBL" id="SDF54704.1"/>
    </source>
</evidence>